<dbReference type="PANTHER" id="PTHR30188:SF4">
    <property type="entry name" value="PROTEIN TRIGALACTOSYLDIACYLGLYCEROL 1, CHLOROPLASTIC"/>
    <property type="match status" value="1"/>
</dbReference>
<evidence type="ECO:0008006" key="3">
    <source>
        <dbReference type="Google" id="ProtNLM"/>
    </source>
</evidence>
<evidence type="ECO:0000313" key="2">
    <source>
        <dbReference type="EMBL" id="QCI06355.1"/>
    </source>
</evidence>
<feature type="transmembrane region" description="Helical" evidence="1">
    <location>
        <begin position="209"/>
        <end position="231"/>
    </location>
</feature>
<reference evidence="2" key="1">
    <citation type="journal article" date="2019" name="Mol. Phylogenet. Evol.">
        <title>Morphological evolution and classification of the red algal order Ceramiales inferred using plastid phylogenomics.</title>
        <authorList>
            <person name="Diaz-Tapia P."/>
            <person name="Pasella M.M."/>
            <person name="Verbruggen H."/>
            <person name="Maggs C.A."/>
        </authorList>
    </citation>
    <scope>NUCLEOTIDE SEQUENCE</scope>
    <source>
        <strain evidence="2">TZ0704</strain>
    </source>
</reference>
<feature type="transmembrane region" description="Helical" evidence="1">
    <location>
        <begin position="105"/>
        <end position="124"/>
    </location>
</feature>
<dbReference type="PANTHER" id="PTHR30188">
    <property type="entry name" value="ABC TRANSPORTER PERMEASE PROTEIN-RELATED"/>
    <property type="match status" value="1"/>
</dbReference>
<protein>
    <recommendedName>
        <fullName evidence="3">ABC transporter permease</fullName>
    </recommendedName>
</protein>
<name>A0A4D6WXS4_9FLOR</name>
<proteinExistence type="predicted"/>
<keyword evidence="1" id="KW-1133">Transmembrane helix</keyword>
<dbReference type="AlphaFoldDB" id="A0A4D6WXS4"/>
<evidence type="ECO:0000256" key="1">
    <source>
        <dbReference type="SAM" id="Phobius"/>
    </source>
</evidence>
<feature type="transmembrane region" description="Helical" evidence="1">
    <location>
        <begin position="26"/>
        <end position="46"/>
    </location>
</feature>
<dbReference type="Pfam" id="PF02405">
    <property type="entry name" value="MlaE"/>
    <property type="match status" value="1"/>
</dbReference>
<geneLocation type="plastid" evidence="2"/>
<organism evidence="2">
    <name type="scientific">Dictyurus purpurascens</name>
    <dbReference type="NCBI Taxonomy" id="189649"/>
    <lineage>
        <taxon>Eukaryota</taxon>
        <taxon>Rhodophyta</taxon>
        <taxon>Florideophyceae</taxon>
        <taxon>Rhodymeniophycidae</taxon>
        <taxon>Ceramiales</taxon>
        <taxon>Dasyaceae</taxon>
        <taxon>Dictyurus</taxon>
    </lineage>
</organism>
<dbReference type="GO" id="GO:0005548">
    <property type="term" value="F:phospholipid transporter activity"/>
    <property type="evidence" value="ECO:0007669"/>
    <property type="project" value="TreeGrafter"/>
</dbReference>
<feature type="transmembrane region" description="Helical" evidence="1">
    <location>
        <begin position="52"/>
        <end position="70"/>
    </location>
</feature>
<feature type="transmembrane region" description="Helical" evidence="1">
    <location>
        <begin position="180"/>
        <end position="197"/>
    </location>
</feature>
<feature type="transmembrane region" description="Helical" evidence="1">
    <location>
        <begin position="77"/>
        <end position="99"/>
    </location>
</feature>
<keyword evidence="1" id="KW-0472">Membrane</keyword>
<sequence>MLILTDVSSIKNLNIFILLEQLKMSFFTSLSVTILSAFFIGLVFSLQIVKEFLYLSAVTLVGSVLSIAFLRELSPVLTSIILVGKIGSLFTAELAAMAITEQLDVLYILGINPIHYLILPRIIALLCVLPLLNFISFITSLVSSSFICFILYNIEPRIFFISVFSALSWLDFLKSFCKIFIFAFFISLISCTLGFTANGGSKGVGIATTYSVVISLLSIFILDFILSYLMFTNLDSSLKTL</sequence>
<keyword evidence="1" id="KW-0812">Transmembrane</keyword>
<gene>
    <name evidence="2" type="primary">ycf63</name>
</gene>
<dbReference type="GO" id="GO:0043190">
    <property type="term" value="C:ATP-binding cassette (ABC) transporter complex"/>
    <property type="evidence" value="ECO:0007669"/>
    <property type="project" value="InterPro"/>
</dbReference>
<dbReference type="InterPro" id="IPR030802">
    <property type="entry name" value="Permease_MalE"/>
</dbReference>
<dbReference type="EMBL" id="MK814652">
    <property type="protein sequence ID" value="QCI06355.1"/>
    <property type="molecule type" value="Genomic_DNA"/>
</dbReference>
<reference evidence="2" key="2">
    <citation type="submission" date="2019-04" db="EMBL/GenBank/DDBJ databases">
        <authorList>
            <person name="Pasella M."/>
        </authorList>
    </citation>
    <scope>NUCLEOTIDE SEQUENCE</scope>
    <source>
        <strain evidence="2">TZ0704</strain>
    </source>
</reference>
<accession>A0A4D6WXS4</accession>
<keyword evidence="2" id="KW-0934">Plastid</keyword>